<name>X1DQ48_9ZZZZ</name>
<reference evidence="1" key="1">
    <citation type="journal article" date="2014" name="Front. Microbiol.">
        <title>High frequency of phylogenetically diverse reductive dehalogenase-homologous genes in deep subseafloor sedimentary metagenomes.</title>
        <authorList>
            <person name="Kawai M."/>
            <person name="Futagami T."/>
            <person name="Toyoda A."/>
            <person name="Takaki Y."/>
            <person name="Nishi S."/>
            <person name="Hori S."/>
            <person name="Arai W."/>
            <person name="Tsubouchi T."/>
            <person name="Morono Y."/>
            <person name="Uchiyama I."/>
            <person name="Ito T."/>
            <person name="Fujiyama A."/>
            <person name="Inagaki F."/>
            <person name="Takami H."/>
        </authorList>
    </citation>
    <scope>NUCLEOTIDE SEQUENCE</scope>
    <source>
        <strain evidence="1">Expedition CK06-06</strain>
    </source>
</reference>
<evidence type="ECO:0000313" key="1">
    <source>
        <dbReference type="EMBL" id="GAH23101.1"/>
    </source>
</evidence>
<dbReference type="EMBL" id="BART01039751">
    <property type="protein sequence ID" value="GAH23101.1"/>
    <property type="molecule type" value="Genomic_DNA"/>
</dbReference>
<organism evidence="1">
    <name type="scientific">marine sediment metagenome</name>
    <dbReference type="NCBI Taxonomy" id="412755"/>
    <lineage>
        <taxon>unclassified sequences</taxon>
        <taxon>metagenomes</taxon>
        <taxon>ecological metagenomes</taxon>
    </lineage>
</organism>
<dbReference type="AlphaFoldDB" id="X1DQ48"/>
<accession>X1DQ48</accession>
<feature type="non-terminal residue" evidence="1">
    <location>
        <position position="1"/>
    </location>
</feature>
<gene>
    <name evidence="1" type="ORF">S01H4_65140</name>
</gene>
<sequence length="109" mass="12842">LRKCKLLYHGLRFIRESKDNFSVRAIIHLFQKNINLSEIVDLAIDERKSLWSIIKEKSPPQLSAFIKIFKTLEIIGRSTISDKLIFFWKRCIIARTEKLSLDSRINLNP</sequence>
<proteinExistence type="predicted"/>
<protein>
    <submittedName>
        <fullName evidence="1">Uncharacterized protein</fullName>
    </submittedName>
</protein>
<comment type="caution">
    <text evidence="1">The sequence shown here is derived from an EMBL/GenBank/DDBJ whole genome shotgun (WGS) entry which is preliminary data.</text>
</comment>